<feature type="non-terminal residue" evidence="1">
    <location>
        <position position="1"/>
    </location>
</feature>
<proteinExistence type="predicted"/>
<protein>
    <submittedName>
        <fullName evidence="1">Uncharacterized protein</fullName>
    </submittedName>
</protein>
<dbReference type="EMBL" id="BARU01013985">
    <property type="protein sequence ID" value="GAH43017.1"/>
    <property type="molecule type" value="Genomic_DNA"/>
</dbReference>
<evidence type="ECO:0000313" key="1">
    <source>
        <dbReference type="EMBL" id="GAH43017.1"/>
    </source>
</evidence>
<organism evidence="1">
    <name type="scientific">marine sediment metagenome</name>
    <dbReference type="NCBI Taxonomy" id="412755"/>
    <lineage>
        <taxon>unclassified sequences</taxon>
        <taxon>metagenomes</taxon>
        <taxon>ecological metagenomes</taxon>
    </lineage>
</organism>
<name>X1FDH8_9ZZZZ</name>
<gene>
    <name evidence="1" type="ORF">S03H2_24937</name>
</gene>
<dbReference type="AlphaFoldDB" id="X1FDH8"/>
<accession>X1FDH8</accession>
<sequence length="173" mass="18776">DIIYSTDNWDISGDVGRFVSSWAGQNAQSVIVSGVKYSVLQCEQERLVAISMKGEGSICAAKDDEHKIICYLEPDGDARGAIMDVQRTLGFLSSNTPYLDGNSQLGASGGAVAPTGASNIDPQLKGEVQSFLEWIKDIEGLSGYINYYLQQNNTPIISELSKIYAELRQIFGV</sequence>
<comment type="caution">
    <text evidence="1">The sequence shown here is derived from an EMBL/GenBank/DDBJ whole genome shotgun (WGS) entry which is preliminary data.</text>
</comment>
<reference evidence="1" key="1">
    <citation type="journal article" date="2014" name="Front. Microbiol.">
        <title>High frequency of phylogenetically diverse reductive dehalogenase-homologous genes in deep subseafloor sedimentary metagenomes.</title>
        <authorList>
            <person name="Kawai M."/>
            <person name="Futagami T."/>
            <person name="Toyoda A."/>
            <person name="Takaki Y."/>
            <person name="Nishi S."/>
            <person name="Hori S."/>
            <person name="Arai W."/>
            <person name="Tsubouchi T."/>
            <person name="Morono Y."/>
            <person name="Uchiyama I."/>
            <person name="Ito T."/>
            <person name="Fujiyama A."/>
            <person name="Inagaki F."/>
            <person name="Takami H."/>
        </authorList>
    </citation>
    <scope>NUCLEOTIDE SEQUENCE</scope>
    <source>
        <strain evidence="1">Expedition CK06-06</strain>
    </source>
</reference>